<evidence type="ECO:0000313" key="1">
    <source>
        <dbReference type="EMBL" id="QLK00467.1"/>
    </source>
</evidence>
<dbReference type="EMBL" id="CP058905">
    <property type="protein sequence ID" value="QLK00467.1"/>
    <property type="molecule type" value="Genomic_DNA"/>
</dbReference>
<proteinExistence type="predicted"/>
<name>A0A7D6C862_9ACTN</name>
<dbReference type="AlphaFoldDB" id="A0A7D6C862"/>
<accession>A0A7D6C862</accession>
<reference evidence="1" key="1">
    <citation type="submission" date="2020-08" db="EMBL/GenBank/DDBJ databases">
        <title>A bifunctional nitrone conjugated secondary metabolite targeting the ribosome.</title>
        <authorList>
            <person name="Limbrick E.M."/>
            <person name="Graf M."/>
            <person name="Derewacz D.K."/>
            <person name="Nguyen F."/>
            <person name="Spraggins J.M."/>
            <person name="Wieland M."/>
            <person name="Ynigez-Gutierrez A.E."/>
            <person name="Reisman B.J."/>
            <person name="Zinshteyn B."/>
            <person name="McCulloch K."/>
            <person name="Iverson T.M."/>
            <person name="Green R."/>
            <person name="Wilson D.N."/>
            <person name="Bachmann B.O."/>
        </authorList>
    </citation>
    <scope>NUCLEOTIDE SEQUENCE</scope>
    <source>
        <strain evidence="1">Africana</strain>
    </source>
</reference>
<sequence>MEEDRFGTSVELGDGVVVVRLDLVTAEWLWEALYALGEHVAAGVKVETMPSDMSERLGSFMGQLSKVVHSRDGDS</sequence>
<gene>
    <name evidence="1" type="ORF">HZU44_10715</name>
</gene>
<organism evidence="1">
    <name type="scientific">Micromonospora carbonacea</name>
    <dbReference type="NCBI Taxonomy" id="47853"/>
    <lineage>
        <taxon>Bacteria</taxon>
        <taxon>Bacillati</taxon>
        <taxon>Actinomycetota</taxon>
        <taxon>Actinomycetes</taxon>
        <taxon>Micromonosporales</taxon>
        <taxon>Micromonosporaceae</taxon>
        <taxon>Micromonospora</taxon>
    </lineage>
</organism>
<protein>
    <submittedName>
        <fullName evidence="1">Uncharacterized protein</fullName>
    </submittedName>
</protein>